<evidence type="ECO:0000313" key="1">
    <source>
        <dbReference type="EMBL" id="HHH14262.1"/>
    </source>
</evidence>
<evidence type="ECO:0008006" key="2">
    <source>
        <dbReference type="Google" id="ProtNLM"/>
    </source>
</evidence>
<reference evidence="1" key="1">
    <citation type="journal article" date="2020" name="mSystems">
        <title>Genome- and Community-Level Interaction Insights into Carbon Utilization and Element Cycling Functions of Hydrothermarchaeota in Hydrothermal Sediment.</title>
        <authorList>
            <person name="Zhou Z."/>
            <person name="Liu Y."/>
            <person name="Xu W."/>
            <person name="Pan J."/>
            <person name="Luo Z.H."/>
            <person name="Li M."/>
        </authorList>
    </citation>
    <scope>NUCLEOTIDE SEQUENCE [LARGE SCALE GENOMIC DNA]</scope>
    <source>
        <strain evidence="1">HyVt-517</strain>
    </source>
</reference>
<protein>
    <recommendedName>
        <fullName evidence="2">DUF4015 domain-containing protein</fullName>
    </recommendedName>
</protein>
<feature type="non-terminal residue" evidence="1">
    <location>
        <position position="285"/>
    </location>
</feature>
<comment type="caution">
    <text evidence="1">The sequence shown here is derived from an EMBL/GenBank/DDBJ whole genome shotgun (WGS) entry which is preliminary data.</text>
</comment>
<organism evidence="1">
    <name type="scientific">candidate division WWE3 bacterium</name>
    <dbReference type="NCBI Taxonomy" id="2053526"/>
    <lineage>
        <taxon>Bacteria</taxon>
        <taxon>Katanobacteria</taxon>
    </lineage>
</organism>
<dbReference type="EMBL" id="DRNS01000071">
    <property type="protein sequence ID" value="HHH14262.1"/>
    <property type="molecule type" value="Genomic_DNA"/>
</dbReference>
<dbReference type="AlphaFoldDB" id="A0A7V5J056"/>
<proteinExistence type="predicted"/>
<dbReference type="Proteomes" id="UP000886106">
    <property type="component" value="Unassembled WGS sequence"/>
</dbReference>
<sequence>MKNKTRGIYLAYDFIEKVPYDLEEIKSSPITEIVVPLLKINKERWKELRSTNKVLSIAIPATSWNVEKCPLNPQEEKERKERILKAVSYNPDKIILDALRFAGTWSPLEEFKFHKECKYCKGKNREKEILRIARDIKKLVGNKIKLGFFAIPSKPLQAKLNKGHLEKTSLESKNQLDLFGQNIIKLTNIFDFVSPMLYHQFLNKKINFIEEYVKELKKNITKSIIPIIQIFEMPSTPIKMLSNNEIKEVYKAAIKKDSDGVYLFTWDTALLCGKDKEIMEVLRKD</sequence>
<name>A0A7V5J056_UNCKA</name>
<accession>A0A7V5J056</accession>
<gene>
    <name evidence="1" type="ORF">ENJ78_00970</name>
</gene>